<feature type="compositionally biased region" description="Basic and acidic residues" evidence="4">
    <location>
        <begin position="287"/>
        <end position="297"/>
    </location>
</feature>
<evidence type="ECO:0000313" key="6">
    <source>
        <dbReference type="EMBL" id="MBC2596009.1"/>
    </source>
</evidence>
<dbReference type="PANTHER" id="PTHR46796">
    <property type="entry name" value="HTH-TYPE TRANSCRIPTIONAL ACTIVATOR RHAS-RELATED"/>
    <property type="match status" value="1"/>
</dbReference>
<evidence type="ECO:0000256" key="4">
    <source>
        <dbReference type="SAM" id="MobiDB-lite"/>
    </source>
</evidence>
<evidence type="ECO:0000256" key="2">
    <source>
        <dbReference type="ARBA" id="ARBA00023125"/>
    </source>
</evidence>
<evidence type="ECO:0000256" key="3">
    <source>
        <dbReference type="ARBA" id="ARBA00023163"/>
    </source>
</evidence>
<keyword evidence="1" id="KW-0805">Transcription regulation</keyword>
<dbReference type="RefSeq" id="WP_185676928.1">
    <property type="nucleotide sequence ID" value="NZ_JACHVB010000060.1"/>
</dbReference>
<keyword evidence="2" id="KW-0238">DNA-binding</keyword>
<dbReference type="Proteomes" id="UP000546464">
    <property type="component" value="Unassembled WGS sequence"/>
</dbReference>
<feature type="domain" description="HTH araC/xylS-type" evidence="5">
    <location>
        <begin position="160"/>
        <end position="258"/>
    </location>
</feature>
<dbReference type="PROSITE" id="PS01124">
    <property type="entry name" value="HTH_ARAC_FAMILY_2"/>
    <property type="match status" value="1"/>
</dbReference>
<dbReference type="InterPro" id="IPR009057">
    <property type="entry name" value="Homeodomain-like_sf"/>
</dbReference>
<dbReference type="Gene3D" id="1.10.10.60">
    <property type="entry name" value="Homeodomain-like"/>
    <property type="match status" value="1"/>
</dbReference>
<protein>
    <submittedName>
        <fullName evidence="6">Helix-turn-helix transcriptional regulator</fullName>
    </submittedName>
</protein>
<dbReference type="GO" id="GO:0003700">
    <property type="term" value="F:DNA-binding transcription factor activity"/>
    <property type="evidence" value="ECO:0007669"/>
    <property type="project" value="InterPro"/>
</dbReference>
<dbReference type="InterPro" id="IPR050204">
    <property type="entry name" value="AraC_XylS_family_regulators"/>
</dbReference>
<dbReference type="AlphaFoldDB" id="A0A842HI38"/>
<name>A0A842HI38_9BACT</name>
<keyword evidence="7" id="KW-1185">Reference proteome</keyword>
<dbReference type="SUPFAM" id="SSF46689">
    <property type="entry name" value="Homeodomain-like"/>
    <property type="match status" value="2"/>
</dbReference>
<evidence type="ECO:0000313" key="7">
    <source>
        <dbReference type="Proteomes" id="UP000546464"/>
    </source>
</evidence>
<organism evidence="6 7">
    <name type="scientific">Ruficoccus amylovorans</name>
    <dbReference type="NCBI Taxonomy" id="1804625"/>
    <lineage>
        <taxon>Bacteria</taxon>
        <taxon>Pseudomonadati</taxon>
        <taxon>Verrucomicrobiota</taxon>
        <taxon>Opitutia</taxon>
        <taxon>Puniceicoccales</taxon>
        <taxon>Cerasicoccaceae</taxon>
        <taxon>Ruficoccus</taxon>
    </lineage>
</organism>
<evidence type="ECO:0000259" key="5">
    <source>
        <dbReference type="PROSITE" id="PS01124"/>
    </source>
</evidence>
<sequence length="297" mass="35298">MLRYLACGQRNFKNDVDPLAVRYSWEFYAILKGKGAPLIEGTTPLEPRGNCLWLMRPGIVYQWTTRPSRITRFAFHFSYVPEPLRNMFDDQDWLCRDLDEKEADTIRQLADDLLPHYHNPTELLDLHGNKALLTLSLYFLDDCNFKRQRPIFRREYERVRRAEEWYLDHIRQRPTMEQVAEQAGVSTSQMRRDFQTMYNVSPLVVFRRLRLYEATRLLMNTDLKIDNIYPLAGFSNAVDFHRNFKREYGLSPYQWRRRLTTYKADSSSWYFGQSSPGAPISLANKSRSKDPFSKDHK</sequence>
<accession>A0A842HI38</accession>
<dbReference type="SMART" id="SM00342">
    <property type="entry name" value="HTH_ARAC"/>
    <property type="match status" value="1"/>
</dbReference>
<feature type="region of interest" description="Disordered" evidence="4">
    <location>
        <begin position="272"/>
        <end position="297"/>
    </location>
</feature>
<dbReference type="GO" id="GO:0043565">
    <property type="term" value="F:sequence-specific DNA binding"/>
    <property type="evidence" value="ECO:0007669"/>
    <property type="project" value="InterPro"/>
</dbReference>
<reference evidence="6 7" key="1">
    <citation type="submission" date="2020-07" db="EMBL/GenBank/DDBJ databases">
        <authorList>
            <person name="Feng X."/>
        </authorList>
    </citation>
    <scope>NUCLEOTIDE SEQUENCE [LARGE SCALE GENOMIC DNA]</scope>
    <source>
        <strain evidence="6 7">JCM31066</strain>
    </source>
</reference>
<comment type="caution">
    <text evidence="6">The sequence shown here is derived from an EMBL/GenBank/DDBJ whole genome shotgun (WGS) entry which is preliminary data.</text>
</comment>
<gene>
    <name evidence="6" type="ORF">H5P28_17215</name>
</gene>
<dbReference type="Pfam" id="PF12833">
    <property type="entry name" value="HTH_18"/>
    <property type="match status" value="1"/>
</dbReference>
<evidence type="ECO:0000256" key="1">
    <source>
        <dbReference type="ARBA" id="ARBA00023015"/>
    </source>
</evidence>
<keyword evidence="3" id="KW-0804">Transcription</keyword>
<proteinExistence type="predicted"/>
<dbReference type="EMBL" id="JACHVB010000060">
    <property type="protein sequence ID" value="MBC2596009.1"/>
    <property type="molecule type" value="Genomic_DNA"/>
</dbReference>
<dbReference type="InterPro" id="IPR018060">
    <property type="entry name" value="HTH_AraC"/>
</dbReference>